<protein>
    <recommendedName>
        <fullName evidence="6">FMN dependent NADH:quinone oxidoreductase</fullName>
        <ecNumber evidence="6">1.6.5.-</ecNumber>
    </recommendedName>
    <alternativeName>
        <fullName evidence="6">Azo-dye reductase</fullName>
    </alternativeName>
    <alternativeName>
        <fullName evidence="6">FMN-dependent NADH-azo compound oxidoreductase</fullName>
    </alternativeName>
    <alternativeName>
        <fullName evidence="6">FMN-dependent NADH-azoreductase</fullName>
        <ecNumber evidence="6">1.7.1.17</ecNumber>
    </alternativeName>
</protein>
<keyword evidence="2 6" id="KW-0288">FMN</keyword>
<dbReference type="HAMAP" id="MF_01216">
    <property type="entry name" value="Azoreductase_type1"/>
    <property type="match status" value="1"/>
</dbReference>
<comment type="catalytic activity">
    <reaction evidence="5">
        <text>N,N-dimethyl-1,4-phenylenediamine + anthranilate + 2 NAD(+) = 2-(4-dimethylaminophenyl)diazenylbenzoate + 2 NADH + 2 H(+)</text>
        <dbReference type="Rhea" id="RHEA:55872"/>
        <dbReference type="ChEBI" id="CHEBI:15378"/>
        <dbReference type="ChEBI" id="CHEBI:15783"/>
        <dbReference type="ChEBI" id="CHEBI:16567"/>
        <dbReference type="ChEBI" id="CHEBI:57540"/>
        <dbReference type="ChEBI" id="CHEBI:57945"/>
        <dbReference type="ChEBI" id="CHEBI:71579"/>
        <dbReference type="EC" id="1.7.1.17"/>
    </reaction>
    <physiologicalReaction direction="right-to-left" evidence="5">
        <dbReference type="Rhea" id="RHEA:55874"/>
    </physiologicalReaction>
</comment>
<dbReference type="Proteomes" id="UP000219439">
    <property type="component" value="Unassembled WGS sequence"/>
</dbReference>
<evidence type="ECO:0000256" key="3">
    <source>
        <dbReference type="ARBA" id="ARBA00023002"/>
    </source>
</evidence>
<comment type="cofactor">
    <cofactor evidence="6">
        <name>FMN</name>
        <dbReference type="ChEBI" id="CHEBI:58210"/>
    </cofactor>
    <text evidence="6">Binds 1 FMN per subunit.</text>
</comment>
<dbReference type="GO" id="GO:0016655">
    <property type="term" value="F:oxidoreductase activity, acting on NAD(P)H, quinone or similar compound as acceptor"/>
    <property type="evidence" value="ECO:0007669"/>
    <property type="project" value="InterPro"/>
</dbReference>
<dbReference type="EMBL" id="OBEL01000007">
    <property type="protein sequence ID" value="SNZ21287.1"/>
    <property type="molecule type" value="Genomic_DNA"/>
</dbReference>
<comment type="function">
    <text evidence="6">Also exhibits azoreductase activity. Catalyzes the reductive cleavage of the azo bond in aromatic azo compounds to the corresponding amines.</text>
</comment>
<comment type="subunit">
    <text evidence="6">Homodimer.</text>
</comment>
<dbReference type="AlphaFoldDB" id="A0A285PJ46"/>
<evidence type="ECO:0000313" key="8">
    <source>
        <dbReference type="EMBL" id="SNZ21287.1"/>
    </source>
</evidence>
<dbReference type="PANTHER" id="PTHR43741">
    <property type="entry name" value="FMN-DEPENDENT NADH-AZOREDUCTASE 1"/>
    <property type="match status" value="1"/>
</dbReference>
<evidence type="ECO:0000259" key="7">
    <source>
        <dbReference type="Pfam" id="PF02525"/>
    </source>
</evidence>
<feature type="domain" description="Flavodoxin-like fold" evidence="7">
    <location>
        <begin position="3"/>
        <end position="200"/>
    </location>
</feature>
<dbReference type="SUPFAM" id="SSF52218">
    <property type="entry name" value="Flavoproteins"/>
    <property type="match status" value="1"/>
</dbReference>
<evidence type="ECO:0000256" key="6">
    <source>
        <dbReference type="HAMAP-Rule" id="MF_01216"/>
    </source>
</evidence>
<feature type="binding site" evidence="6">
    <location>
        <position position="10"/>
    </location>
    <ligand>
        <name>FMN</name>
        <dbReference type="ChEBI" id="CHEBI:58210"/>
    </ligand>
</feature>
<organism evidence="8 9">
    <name type="scientific">Cohaesibacter gelatinilyticus</name>
    <dbReference type="NCBI Taxonomy" id="372072"/>
    <lineage>
        <taxon>Bacteria</taxon>
        <taxon>Pseudomonadati</taxon>
        <taxon>Pseudomonadota</taxon>
        <taxon>Alphaproteobacteria</taxon>
        <taxon>Hyphomicrobiales</taxon>
        <taxon>Cohaesibacteraceae</taxon>
    </lineage>
</organism>
<comment type="similarity">
    <text evidence="6">Belongs to the azoreductase type 1 family.</text>
</comment>
<accession>A0A285PJ46</accession>
<sequence>MSTLLRIDSSARINGSHSSRLADLAEESWFEANPGGRILRRHVGAETIPVLSQETITGFYAASDEMTDELKQATSISDALIGELHSADTLLLAVPIYNFGVPAALKCWIDQVTRMGQTFAYEDGSFKGLLTIQRAIVICAYGSEGYLPGQSFEQANFLEPYLRFLLSFLGINEIDIINVQATTADDATVAAHLAGARADITAAFAPK</sequence>
<dbReference type="EC" id="1.7.1.17" evidence="6"/>
<dbReference type="Gene3D" id="3.40.50.360">
    <property type="match status" value="1"/>
</dbReference>
<dbReference type="GO" id="GO:0016652">
    <property type="term" value="F:oxidoreductase activity, acting on NAD(P)H as acceptor"/>
    <property type="evidence" value="ECO:0007669"/>
    <property type="project" value="UniProtKB-UniRule"/>
</dbReference>
<dbReference type="PANTHER" id="PTHR43741:SF2">
    <property type="entry name" value="FMN-DEPENDENT NADH:QUINONE OXIDOREDUCTASE"/>
    <property type="match status" value="1"/>
</dbReference>
<comment type="caution">
    <text evidence="6">Lacks conserved residue(s) required for the propagation of feature annotation.</text>
</comment>
<reference evidence="8 9" key="1">
    <citation type="submission" date="2017-09" db="EMBL/GenBank/DDBJ databases">
        <authorList>
            <person name="Ehlers B."/>
            <person name="Leendertz F.H."/>
        </authorList>
    </citation>
    <scope>NUCLEOTIDE SEQUENCE [LARGE SCALE GENOMIC DNA]</scope>
    <source>
        <strain evidence="8 9">DSM 18289</strain>
    </source>
</reference>
<evidence type="ECO:0000256" key="2">
    <source>
        <dbReference type="ARBA" id="ARBA00022643"/>
    </source>
</evidence>
<evidence type="ECO:0000256" key="4">
    <source>
        <dbReference type="ARBA" id="ARBA00023027"/>
    </source>
</evidence>
<dbReference type="Pfam" id="PF02525">
    <property type="entry name" value="Flavodoxin_2"/>
    <property type="match status" value="1"/>
</dbReference>
<dbReference type="EC" id="1.6.5.-" evidence="6"/>
<evidence type="ECO:0000256" key="1">
    <source>
        <dbReference type="ARBA" id="ARBA00022630"/>
    </source>
</evidence>
<proteinExistence type="inferred from homology"/>
<evidence type="ECO:0000256" key="5">
    <source>
        <dbReference type="ARBA" id="ARBA00048542"/>
    </source>
</evidence>
<dbReference type="GO" id="GO:0009055">
    <property type="term" value="F:electron transfer activity"/>
    <property type="evidence" value="ECO:0007669"/>
    <property type="project" value="UniProtKB-UniRule"/>
</dbReference>
<keyword evidence="9" id="KW-1185">Reference proteome</keyword>
<keyword evidence="1 6" id="KW-0285">Flavoprotein</keyword>
<keyword evidence="4 6" id="KW-0520">NAD</keyword>
<dbReference type="InterPro" id="IPR023048">
    <property type="entry name" value="NADH:quinone_OxRdtase_FMN_depd"/>
</dbReference>
<comment type="function">
    <text evidence="6">Quinone reductase that provides resistance to thiol-specific stress caused by electrophilic quinones.</text>
</comment>
<evidence type="ECO:0000313" key="9">
    <source>
        <dbReference type="Proteomes" id="UP000219439"/>
    </source>
</evidence>
<dbReference type="InterPro" id="IPR050104">
    <property type="entry name" value="FMN-dep_NADH:Q_OxRdtase_AzoR1"/>
</dbReference>
<dbReference type="InterPro" id="IPR003680">
    <property type="entry name" value="Flavodoxin_fold"/>
</dbReference>
<dbReference type="InterPro" id="IPR029039">
    <property type="entry name" value="Flavoprotein-like_sf"/>
</dbReference>
<gene>
    <name evidence="6" type="primary">azoR</name>
    <name evidence="8" type="ORF">SAMN06265368_4404</name>
</gene>
<dbReference type="RefSeq" id="WP_097155662.1">
    <property type="nucleotide sequence ID" value="NZ_OBEL01000007.1"/>
</dbReference>
<feature type="binding site" evidence="6">
    <location>
        <begin position="16"/>
        <end position="18"/>
    </location>
    <ligand>
        <name>FMN</name>
        <dbReference type="ChEBI" id="CHEBI:58210"/>
    </ligand>
</feature>
<dbReference type="GO" id="GO:0010181">
    <property type="term" value="F:FMN binding"/>
    <property type="evidence" value="ECO:0007669"/>
    <property type="project" value="UniProtKB-UniRule"/>
</dbReference>
<comment type="catalytic activity">
    <reaction evidence="6">
        <text>2 a quinone + NADH + H(+) = 2 a 1,4-benzosemiquinone + NAD(+)</text>
        <dbReference type="Rhea" id="RHEA:65952"/>
        <dbReference type="ChEBI" id="CHEBI:15378"/>
        <dbReference type="ChEBI" id="CHEBI:57540"/>
        <dbReference type="ChEBI" id="CHEBI:57945"/>
        <dbReference type="ChEBI" id="CHEBI:132124"/>
        <dbReference type="ChEBI" id="CHEBI:134225"/>
    </reaction>
</comment>
<keyword evidence="3 6" id="KW-0560">Oxidoreductase</keyword>
<dbReference type="OrthoDB" id="9787136at2"/>
<name>A0A285PJ46_9HYPH</name>